<keyword evidence="3" id="KW-0963">Cytoplasm</keyword>
<dbReference type="Pfam" id="PF02545">
    <property type="entry name" value="Maf"/>
    <property type="match status" value="1"/>
</dbReference>
<name>A0A3Q9BKN2_9LACT</name>
<dbReference type="EC" id="3.6.1.9" evidence="3"/>
<comment type="catalytic activity">
    <reaction evidence="3">
        <text>UTP + H2O = UMP + diphosphate + H(+)</text>
        <dbReference type="Rhea" id="RHEA:29395"/>
        <dbReference type="ChEBI" id="CHEBI:15377"/>
        <dbReference type="ChEBI" id="CHEBI:15378"/>
        <dbReference type="ChEBI" id="CHEBI:33019"/>
        <dbReference type="ChEBI" id="CHEBI:46398"/>
        <dbReference type="ChEBI" id="CHEBI:57865"/>
        <dbReference type="EC" id="3.6.1.9"/>
    </reaction>
</comment>
<feature type="site" description="Important for substrate specificity" evidence="3">
    <location>
        <position position="13"/>
    </location>
</feature>
<comment type="similarity">
    <text evidence="3">Belongs to the Maf family. YhdE subfamily.</text>
</comment>
<dbReference type="HAMAP" id="MF_00528">
    <property type="entry name" value="Maf"/>
    <property type="match status" value="1"/>
</dbReference>
<dbReference type="GO" id="GO:0005737">
    <property type="term" value="C:cytoplasm"/>
    <property type="evidence" value="ECO:0007669"/>
    <property type="project" value="UniProtKB-SubCell"/>
</dbReference>
<dbReference type="NCBIfam" id="TIGR00172">
    <property type="entry name" value="maf"/>
    <property type="match status" value="1"/>
</dbReference>
<dbReference type="PIRSF" id="PIRSF006305">
    <property type="entry name" value="Maf"/>
    <property type="match status" value="1"/>
</dbReference>
<dbReference type="Proteomes" id="UP000273326">
    <property type="component" value="Chromosome"/>
</dbReference>
<dbReference type="EMBL" id="CP034465">
    <property type="protein sequence ID" value="AZP04491.1"/>
    <property type="molecule type" value="Genomic_DNA"/>
</dbReference>
<evidence type="ECO:0000313" key="5">
    <source>
        <dbReference type="Proteomes" id="UP000273326"/>
    </source>
</evidence>
<dbReference type="Gene3D" id="3.90.950.10">
    <property type="match status" value="1"/>
</dbReference>
<keyword evidence="3" id="KW-0546">Nucleotide metabolism</keyword>
<dbReference type="InterPro" id="IPR003697">
    <property type="entry name" value="Maf-like"/>
</dbReference>
<dbReference type="OrthoDB" id="9807767at2"/>
<dbReference type="PANTHER" id="PTHR43213">
    <property type="entry name" value="BIFUNCTIONAL DTTP/UTP PYROPHOSPHATASE/METHYLTRANSFERASE PROTEIN-RELATED"/>
    <property type="match status" value="1"/>
</dbReference>
<dbReference type="KEGG" id="jeh:EJN90_07520"/>
<protein>
    <recommendedName>
        <fullName evidence="3">dTTP/UTP pyrophosphatase</fullName>
        <shortName evidence="3">dTTPase/UTPase</shortName>
        <ecNumber evidence="3">3.6.1.9</ecNumber>
    </recommendedName>
    <alternativeName>
        <fullName evidence="3">Nucleoside triphosphate pyrophosphatase</fullName>
    </alternativeName>
    <alternativeName>
        <fullName evidence="3">Nucleotide pyrophosphatase</fullName>
        <shortName evidence="3">Nucleotide PPase</shortName>
    </alternativeName>
</protein>
<dbReference type="RefSeq" id="WP_126109958.1">
    <property type="nucleotide sequence ID" value="NZ_CP034465.1"/>
</dbReference>
<evidence type="ECO:0000256" key="3">
    <source>
        <dbReference type="HAMAP-Rule" id="MF_00528"/>
    </source>
</evidence>
<comment type="catalytic activity">
    <reaction evidence="3">
        <text>dTTP + H2O = dTMP + diphosphate + H(+)</text>
        <dbReference type="Rhea" id="RHEA:28534"/>
        <dbReference type="ChEBI" id="CHEBI:15377"/>
        <dbReference type="ChEBI" id="CHEBI:15378"/>
        <dbReference type="ChEBI" id="CHEBI:33019"/>
        <dbReference type="ChEBI" id="CHEBI:37568"/>
        <dbReference type="ChEBI" id="CHEBI:63528"/>
        <dbReference type="EC" id="3.6.1.9"/>
    </reaction>
</comment>
<comment type="cofactor">
    <cofactor evidence="1 3">
        <name>a divalent metal cation</name>
        <dbReference type="ChEBI" id="CHEBI:60240"/>
    </cofactor>
</comment>
<accession>A0A3Q9BKN2</accession>
<gene>
    <name evidence="4" type="primary">maf</name>
    <name evidence="4" type="ORF">EJN90_07520</name>
</gene>
<evidence type="ECO:0000256" key="1">
    <source>
        <dbReference type="ARBA" id="ARBA00001968"/>
    </source>
</evidence>
<evidence type="ECO:0000256" key="2">
    <source>
        <dbReference type="ARBA" id="ARBA00022801"/>
    </source>
</evidence>
<feature type="site" description="Important for substrate specificity" evidence="3">
    <location>
        <position position="168"/>
    </location>
</feature>
<feature type="active site" description="Proton acceptor" evidence="3">
    <location>
        <position position="82"/>
    </location>
</feature>
<dbReference type="InterPro" id="IPR029001">
    <property type="entry name" value="ITPase-like_fam"/>
</dbReference>
<comment type="caution">
    <text evidence="3">Lacks conserved residue(s) required for the propagation of feature annotation.</text>
</comment>
<comment type="function">
    <text evidence="3">Nucleoside triphosphate pyrophosphatase that hydrolyzes dTTP and UTP. May have a dual role in cell division arrest and in preventing the incorporation of modified nucleotides into cellular nucleic acids.</text>
</comment>
<dbReference type="GO" id="GO:0036218">
    <property type="term" value="F:dTTP diphosphatase activity"/>
    <property type="evidence" value="ECO:0007669"/>
    <property type="project" value="RHEA"/>
</dbReference>
<reference evidence="5" key="1">
    <citation type="submission" date="2018-12" db="EMBL/GenBank/DDBJ databases">
        <title>Complete genome sequencing of Jeotgalibaca sp. H21T32.</title>
        <authorList>
            <person name="Bae J.-W."/>
            <person name="Lee S.-Y."/>
        </authorList>
    </citation>
    <scope>NUCLEOTIDE SEQUENCE [LARGE SCALE GENOMIC DNA]</scope>
    <source>
        <strain evidence="5">H21T32</strain>
    </source>
</reference>
<dbReference type="SUPFAM" id="SSF52972">
    <property type="entry name" value="ITPase-like"/>
    <property type="match status" value="1"/>
</dbReference>
<proteinExistence type="inferred from homology"/>
<organism evidence="4 5">
    <name type="scientific">Jeotgalibaca ciconiae</name>
    <dbReference type="NCBI Taxonomy" id="2496265"/>
    <lineage>
        <taxon>Bacteria</taxon>
        <taxon>Bacillati</taxon>
        <taxon>Bacillota</taxon>
        <taxon>Bacilli</taxon>
        <taxon>Lactobacillales</taxon>
        <taxon>Carnobacteriaceae</taxon>
        <taxon>Jeotgalibaca</taxon>
    </lineage>
</organism>
<dbReference type="CDD" id="cd00555">
    <property type="entry name" value="Maf"/>
    <property type="match status" value="1"/>
</dbReference>
<dbReference type="PANTHER" id="PTHR43213:SF5">
    <property type="entry name" value="BIFUNCTIONAL DTTP_UTP PYROPHOSPHATASE_METHYLTRANSFERASE PROTEIN-RELATED"/>
    <property type="match status" value="1"/>
</dbReference>
<dbReference type="GO" id="GO:0036221">
    <property type="term" value="F:UTP diphosphatase activity"/>
    <property type="evidence" value="ECO:0007669"/>
    <property type="project" value="RHEA"/>
</dbReference>
<evidence type="ECO:0000313" key="4">
    <source>
        <dbReference type="EMBL" id="AZP04491.1"/>
    </source>
</evidence>
<sequence>MKQSIVLASQSPRRKEWLSLCVSDFSVISADIDEKSIEKQILKTNNEEPFLLTASRLVEMLAAEKARVIFKKQPMSIVIGADTVVVHENRILGKPLDESQAYEMLRSYAGKTHSVVTGVSIKNSEKEITFSVESKVTFWDWNKQMEQEVFDYIKTGNPMDKAGAYGIQEMPSLWVKEISGDYPNIVGLPISYVNRALYEFE</sequence>
<keyword evidence="2 3" id="KW-0378">Hydrolase</keyword>
<keyword evidence="5" id="KW-1185">Reference proteome</keyword>
<dbReference type="GO" id="GO:0009117">
    <property type="term" value="P:nucleotide metabolic process"/>
    <property type="evidence" value="ECO:0007669"/>
    <property type="project" value="UniProtKB-KW"/>
</dbReference>
<feature type="site" description="Important for substrate specificity" evidence="3">
    <location>
        <position position="83"/>
    </location>
</feature>
<comment type="subcellular location">
    <subcellularLocation>
        <location evidence="3">Cytoplasm</location>
    </subcellularLocation>
</comment>
<dbReference type="AlphaFoldDB" id="A0A3Q9BKN2"/>